<dbReference type="GO" id="GO:0098797">
    <property type="term" value="C:plasma membrane protein complex"/>
    <property type="evidence" value="ECO:0007669"/>
    <property type="project" value="TreeGrafter"/>
</dbReference>
<evidence type="ECO:0000259" key="11">
    <source>
        <dbReference type="Pfam" id="PF03544"/>
    </source>
</evidence>
<dbReference type="Pfam" id="PF03544">
    <property type="entry name" value="TonB_C"/>
    <property type="match status" value="1"/>
</dbReference>
<dbReference type="RefSeq" id="WP_183867776.1">
    <property type="nucleotide sequence ID" value="NZ_JACHCF010000006.1"/>
</dbReference>
<dbReference type="SUPFAM" id="SSF74653">
    <property type="entry name" value="TolA/TonB C-terminal domain"/>
    <property type="match status" value="1"/>
</dbReference>
<evidence type="ECO:0000313" key="13">
    <source>
        <dbReference type="Proteomes" id="UP000537718"/>
    </source>
</evidence>
<evidence type="ECO:0000256" key="9">
    <source>
        <dbReference type="ARBA" id="ARBA00023136"/>
    </source>
</evidence>
<keyword evidence="3" id="KW-0813">Transport</keyword>
<dbReference type="Gene3D" id="3.30.1150.10">
    <property type="match status" value="1"/>
</dbReference>
<dbReference type="InterPro" id="IPR051045">
    <property type="entry name" value="TonB-dependent_transducer"/>
</dbReference>
<sequence>MKTLKIFLFLLLMIGINAFGQKTDTTYLGSDWKPSTKQLNSYFRVTKTIEEGKKYEISDYYKTGELQMTGNYSSLNPNVWDGEFNWYYKNGKQKAKNFYKRDELQSEMSWDANGKQTLQKEYQKLNLIKDGKETYEYVTMDKFPKYPGGMSELYKFISAKFIMPENVQYSPGKVVIKFIVDRDGSIVDVQIAQSVHPSIDKEALRVVKSLPKWEPGIQNGKNVRVNMNVPIRID</sequence>
<dbReference type="PANTHER" id="PTHR33446:SF2">
    <property type="entry name" value="PROTEIN TONB"/>
    <property type="match status" value="1"/>
</dbReference>
<comment type="subcellular location">
    <subcellularLocation>
        <location evidence="1">Cell inner membrane</location>
        <topology evidence="1">Single-pass membrane protein</topology>
        <orientation evidence="1">Periplasmic side</orientation>
    </subcellularLocation>
</comment>
<accession>A0A7W9DL68</accession>
<dbReference type="InterPro" id="IPR037682">
    <property type="entry name" value="TonB_C"/>
</dbReference>
<dbReference type="NCBIfam" id="TIGR01352">
    <property type="entry name" value="tonB_Cterm"/>
    <property type="match status" value="1"/>
</dbReference>
<feature type="signal peptide" evidence="10">
    <location>
        <begin position="1"/>
        <end position="20"/>
    </location>
</feature>
<evidence type="ECO:0000256" key="1">
    <source>
        <dbReference type="ARBA" id="ARBA00004383"/>
    </source>
</evidence>
<keyword evidence="4" id="KW-1003">Cell membrane</keyword>
<dbReference type="PANTHER" id="PTHR33446">
    <property type="entry name" value="PROTEIN TONB-RELATED"/>
    <property type="match status" value="1"/>
</dbReference>
<dbReference type="GO" id="GO:0031992">
    <property type="term" value="F:energy transducer activity"/>
    <property type="evidence" value="ECO:0007669"/>
    <property type="project" value="TreeGrafter"/>
</dbReference>
<evidence type="ECO:0000256" key="7">
    <source>
        <dbReference type="ARBA" id="ARBA00022927"/>
    </source>
</evidence>
<protein>
    <submittedName>
        <fullName evidence="12">TonB family protein</fullName>
    </submittedName>
</protein>
<dbReference type="Proteomes" id="UP000537718">
    <property type="component" value="Unassembled WGS sequence"/>
</dbReference>
<organism evidence="12 13">
    <name type="scientific">Pedobacter cryoconitis</name>
    <dbReference type="NCBI Taxonomy" id="188932"/>
    <lineage>
        <taxon>Bacteria</taxon>
        <taxon>Pseudomonadati</taxon>
        <taxon>Bacteroidota</taxon>
        <taxon>Sphingobacteriia</taxon>
        <taxon>Sphingobacteriales</taxon>
        <taxon>Sphingobacteriaceae</taxon>
        <taxon>Pedobacter</taxon>
    </lineage>
</organism>
<dbReference type="GO" id="GO:0055085">
    <property type="term" value="P:transmembrane transport"/>
    <property type="evidence" value="ECO:0007669"/>
    <property type="project" value="InterPro"/>
</dbReference>
<dbReference type="AlphaFoldDB" id="A0A7W9DL68"/>
<evidence type="ECO:0000256" key="8">
    <source>
        <dbReference type="ARBA" id="ARBA00022989"/>
    </source>
</evidence>
<name>A0A7W9DL68_9SPHI</name>
<keyword evidence="10" id="KW-0732">Signal</keyword>
<feature type="chain" id="PRO_5031389174" evidence="10">
    <location>
        <begin position="21"/>
        <end position="234"/>
    </location>
</feature>
<dbReference type="GO" id="GO:0015031">
    <property type="term" value="P:protein transport"/>
    <property type="evidence" value="ECO:0007669"/>
    <property type="project" value="UniProtKB-KW"/>
</dbReference>
<evidence type="ECO:0000256" key="3">
    <source>
        <dbReference type="ARBA" id="ARBA00022448"/>
    </source>
</evidence>
<comment type="similarity">
    <text evidence="2">Belongs to the TonB family.</text>
</comment>
<feature type="domain" description="TonB C-terminal" evidence="11">
    <location>
        <begin position="172"/>
        <end position="232"/>
    </location>
</feature>
<keyword evidence="7" id="KW-0653">Protein transport</keyword>
<evidence type="ECO:0000256" key="2">
    <source>
        <dbReference type="ARBA" id="ARBA00006555"/>
    </source>
</evidence>
<proteinExistence type="inferred from homology"/>
<dbReference type="Gene3D" id="3.90.930.1">
    <property type="match status" value="1"/>
</dbReference>
<evidence type="ECO:0000256" key="4">
    <source>
        <dbReference type="ARBA" id="ARBA00022475"/>
    </source>
</evidence>
<evidence type="ECO:0000256" key="6">
    <source>
        <dbReference type="ARBA" id="ARBA00022692"/>
    </source>
</evidence>
<evidence type="ECO:0000256" key="5">
    <source>
        <dbReference type="ARBA" id="ARBA00022519"/>
    </source>
</evidence>
<keyword evidence="5" id="KW-0997">Cell inner membrane</keyword>
<keyword evidence="6" id="KW-0812">Transmembrane</keyword>
<gene>
    <name evidence="12" type="ORF">HDE69_002898</name>
</gene>
<comment type="caution">
    <text evidence="12">The sequence shown here is derived from an EMBL/GenBank/DDBJ whole genome shotgun (WGS) entry which is preliminary data.</text>
</comment>
<reference evidence="12 13" key="1">
    <citation type="submission" date="2020-08" db="EMBL/GenBank/DDBJ databases">
        <title>Genomic Encyclopedia of Type Strains, Phase IV (KMG-V): Genome sequencing to study the core and pangenomes of soil and plant-associated prokaryotes.</title>
        <authorList>
            <person name="Whitman W."/>
        </authorList>
    </citation>
    <scope>NUCLEOTIDE SEQUENCE [LARGE SCALE GENOMIC DNA]</scope>
    <source>
        <strain evidence="12 13">MP7CTX6</strain>
    </source>
</reference>
<dbReference type="EMBL" id="JACHCF010000006">
    <property type="protein sequence ID" value="MBB5621835.1"/>
    <property type="molecule type" value="Genomic_DNA"/>
</dbReference>
<keyword evidence="8" id="KW-1133">Transmembrane helix</keyword>
<dbReference type="InterPro" id="IPR006260">
    <property type="entry name" value="TonB/TolA_C"/>
</dbReference>
<keyword evidence="9" id="KW-0472">Membrane</keyword>
<evidence type="ECO:0000313" key="12">
    <source>
        <dbReference type="EMBL" id="MBB5621835.1"/>
    </source>
</evidence>
<evidence type="ECO:0000256" key="10">
    <source>
        <dbReference type="SAM" id="SignalP"/>
    </source>
</evidence>